<evidence type="ECO:0000313" key="1">
    <source>
        <dbReference type="EMBL" id="KAK3302006.1"/>
    </source>
</evidence>
<dbReference type="EMBL" id="JAUDZG010000007">
    <property type="protein sequence ID" value="KAK3302006.1"/>
    <property type="molecule type" value="Genomic_DNA"/>
</dbReference>
<gene>
    <name evidence="1" type="ORF">B0T15DRAFT_288844</name>
</gene>
<dbReference type="InterPro" id="IPR055334">
    <property type="entry name" value="PEX8-like"/>
</dbReference>
<dbReference type="Pfam" id="PF26001">
    <property type="entry name" value="Pex8"/>
    <property type="match status" value="1"/>
</dbReference>
<reference evidence="1" key="1">
    <citation type="journal article" date="2023" name="Mol. Phylogenet. Evol.">
        <title>Genome-scale phylogeny and comparative genomics of the fungal order Sordariales.</title>
        <authorList>
            <person name="Hensen N."/>
            <person name="Bonometti L."/>
            <person name="Westerberg I."/>
            <person name="Brannstrom I.O."/>
            <person name="Guillou S."/>
            <person name="Cros-Aarteil S."/>
            <person name="Calhoun S."/>
            <person name="Haridas S."/>
            <person name="Kuo A."/>
            <person name="Mondo S."/>
            <person name="Pangilinan J."/>
            <person name="Riley R."/>
            <person name="LaButti K."/>
            <person name="Andreopoulos B."/>
            <person name="Lipzen A."/>
            <person name="Chen C."/>
            <person name="Yan M."/>
            <person name="Daum C."/>
            <person name="Ng V."/>
            <person name="Clum A."/>
            <person name="Steindorff A."/>
            <person name="Ohm R.A."/>
            <person name="Martin F."/>
            <person name="Silar P."/>
            <person name="Natvig D.O."/>
            <person name="Lalanne C."/>
            <person name="Gautier V."/>
            <person name="Ament-Velasquez S.L."/>
            <person name="Kruys A."/>
            <person name="Hutchinson M.I."/>
            <person name="Powell A.J."/>
            <person name="Barry K."/>
            <person name="Miller A.N."/>
            <person name="Grigoriev I.V."/>
            <person name="Debuchy R."/>
            <person name="Gladieux P."/>
            <person name="Hiltunen Thoren M."/>
            <person name="Johannesson H."/>
        </authorList>
    </citation>
    <scope>NUCLEOTIDE SEQUENCE</scope>
    <source>
        <strain evidence="1">CBS 333.67</strain>
    </source>
</reference>
<dbReference type="AlphaFoldDB" id="A0AAJ0GL93"/>
<dbReference type="PANTHER" id="PTHR39214">
    <property type="entry name" value="MICROBODY (PEROXISOME) BIOGENESIS PROTEIN PEROXIN 8 (EUROFUNG)"/>
    <property type="match status" value="1"/>
</dbReference>
<sequence>MSVDRLLTTVLQLYQDVHDDARTEQIYGTTTALLTSLSNPLNVSLLTSQLLTAPAIWGRRDGMRACFRIISIYNTAAIHVRRNEVENAKNMGPRAGGGLGSDAWTAAVLKGADDQSGRWQHLLVFSGVLMGMESGNRHSLSRGMRATVERAVVTAANLAIRNRAPEPPAPSGPVSLALNYAFPMLSESARAGLDCDALVPVATRAMLGGDGLQDGLFLATIDLDVRQAEQKFMWADNSPSYLHLQQLEQRPLIAGLGPLSRLLAHAVQHARDSGVVLQLQDDLLAFTERLLQHWQANKLSELEQSEEEIFLAPETLKSTWPALWQVLKKVMYAVVAVLQAVVARSLIDRNLKQYTMAPAVAAKTLHALRNLYFISSRNGSDAFQVYTFTYLTSLDTLVRYGPACASFLREINPALSSSSPGSIPAHPLHRTLDLFYLNVSEHLPLNLPPSECDALIIQPATTYLNHPSGGALSPRMLELFEAAHSAVLSVLSCPHNAPLAVDIVPFYAETLFASFPAHISPRQFRLAFKTVMQILSPPFPPSASHPHLAETLLEMVRFRVSDDPSVGRAPLPLPPSPGPSLLPNATTPVPQQAELVSEQSTLVLTLIDSLPFLQLAIFEEWMTLAACAVHEIADRALREVAQRRFWDVLANGEMDVERAAIGLAWWGTGGGREAVLFGVPIMLRGRVRQPERGEKEGEGEGGAYLMSGAIHPGGAVVESKL</sequence>
<keyword evidence="2" id="KW-1185">Reference proteome</keyword>
<proteinExistence type="predicted"/>
<protein>
    <recommendedName>
        <fullName evidence="3">Peroxisomal membrane protein PEX17</fullName>
    </recommendedName>
</protein>
<evidence type="ECO:0000313" key="2">
    <source>
        <dbReference type="Proteomes" id="UP001273166"/>
    </source>
</evidence>
<dbReference type="GeneID" id="87882511"/>
<dbReference type="RefSeq" id="XP_062717786.1">
    <property type="nucleotide sequence ID" value="XM_062863682.1"/>
</dbReference>
<name>A0AAJ0GL93_9PEZI</name>
<comment type="caution">
    <text evidence="1">The sequence shown here is derived from an EMBL/GenBank/DDBJ whole genome shotgun (WGS) entry which is preliminary data.</text>
</comment>
<dbReference type="PANTHER" id="PTHR39214:SF1">
    <property type="entry name" value="MICROBODY (PEROXISOME) BIOGENESIS PROTEIN PEROXIN 8 (EUROFUNG)"/>
    <property type="match status" value="1"/>
</dbReference>
<evidence type="ECO:0008006" key="3">
    <source>
        <dbReference type="Google" id="ProtNLM"/>
    </source>
</evidence>
<dbReference type="Proteomes" id="UP001273166">
    <property type="component" value="Unassembled WGS sequence"/>
</dbReference>
<organism evidence="1 2">
    <name type="scientific">Chaetomium strumarium</name>
    <dbReference type="NCBI Taxonomy" id="1170767"/>
    <lineage>
        <taxon>Eukaryota</taxon>
        <taxon>Fungi</taxon>
        <taxon>Dikarya</taxon>
        <taxon>Ascomycota</taxon>
        <taxon>Pezizomycotina</taxon>
        <taxon>Sordariomycetes</taxon>
        <taxon>Sordariomycetidae</taxon>
        <taxon>Sordariales</taxon>
        <taxon>Chaetomiaceae</taxon>
        <taxon>Chaetomium</taxon>
    </lineage>
</organism>
<reference evidence="1" key="2">
    <citation type="submission" date="2023-06" db="EMBL/GenBank/DDBJ databases">
        <authorList>
            <consortium name="Lawrence Berkeley National Laboratory"/>
            <person name="Mondo S.J."/>
            <person name="Hensen N."/>
            <person name="Bonometti L."/>
            <person name="Westerberg I."/>
            <person name="Brannstrom I.O."/>
            <person name="Guillou S."/>
            <person name="Cros-Aarteil S."/>
            <person name="Calhoun S."/>
            <person name="Haridas S."/>
            <person name="Kuo A."/>
            <person name="Pangilinan J."/>
            <person name="Riley R."/>
            <person name="Labutti K."/>
            <person name="Andreopoulos B."/>
            <person name="Lipzen A."/>
            <person name="Chen C."/>
            <person name="Yanf M."/>
            <person name="Daum C."/>
            <person name="Ng V."/>
            <person name="Clum A."/>
            <person name="Steindorff A."/>
            <person name="Ohm R."/>
            <person name="Martin F."/>
            <person name="Silar P."/>
            <person name="Natvig D."/>
            <person name="Lalanne C."/>
            <person name="Gautier V."/>
            <person name="Ament-Velasquez S.L."/>
            <person name="Kruys A."/>
            <person name="Hutchinson M.I."/>
            <person name="Powell A.J."/>
            <person name="Barry K."/>
            <person name="Miller A.N."/>
            <person name="Grigoriev I.V."/>
            <person name="Debuchy R."/>
            <person name="Gladieux P."/>
            <person name="Thoren M.H."/>
            <person name="Johannesson H."/>
        </authorList>
    </citation>
    <scope>NUCLEOTIDE SEQUENCE</scope>
    <source>
        <strain evidence="1">CBS 333.67</strain>
    </source>
</reference>
<accession>A0AAJ0GL93</accession>